<dbReference type="VEuPathDB" id="FungiDB:TERG_12361"/>
<dbReference type="PROSITE" id="PS50162">
    <property type="entry name" value="RECA_2"/>
    <property type="match status" value="1"/>
</dbReference>
<feature type="compositionally biased region" description="Acidic residues" evidence="5">
    <location>
        <begin position="886"/>
        <end position="905"/>
    </location>
</feature>
<dbReference type="GO" id="GO:0003697">
    <property type="term" value="F:single-stranded DNA binding"/>
    <property type="evidence" value="ECO:0007669"/>
    <property type="project" value="TreeGrafter"/>
</dbReference>
<dbReference type="GO" id="GO:0000150">
    <property type="term" value="F:DNA strand exchange activity"/>
    <property type="evidence" value="ECO:0007669"/>
    <property type="project" value="TreeGrafter"/>
</dbReference>
<dbReference type="Proteomes" id="UP000243015">
    <property type="component" value="Unassembled WGS sequence"/>
</dbReference>
<dbReference type="InterPro" id="IPR031349">
    <property type="entry name" value="Tfb6"/>
</dbReference>
<dbReference type="InterPro" id="IPR040447">
    <property type="entry name" value="RRM_Rrp7"/>
</dbReference>
<dbReference type="Gene3D" id="3.40.50.300">
    <property type="entry name" value="P-loop containing nucleotide triphosphate hydrolases"/>
    <property type="match status" value="1"/>
</dbReference>
<feature type="region of interest" description="Disordered" evidence="5">
    <location>
        <begin position="539"/>
        <end position="559"/>
    </location>
</feature>
<proteinExistence type="inferred from homology"/>
<evidence type="ECO:0000256" key="4">
    <source>
        <dbReference type="RuleBase" id="RU003422"/>
    </source>
</evidence>
<dbReference type="InterPro" id="IPR013632">
    <property type="entry name" value="Rad51_C"/>
</dbReference>
<comment type="caution">
    <text evidence="8">The sequence shown here is derived from an EMBL/GenBank/DDBJ whole genome shotgun (WGS) entry which is preliminary data.</text>
</comment>
<feature type="compositionally biased region" description="Low complexity" evidence="5">
    <location>
        <begin position="450"/>
        <end position="462"/>
    </location>
</feature>
<dbReference type="GO" id="GO:0042148">
    <property type="term" value="P:DNA strand invasion"/>
    <property type="evidence" value="ECO:0007669"/>
    <property type="project" value="TreeGrafter"/>
</dbReference>
<dbReference type="PROSITE" id="PS50163">
    <property type="entry name" value="RECA_3"/>
    <property type="match status" value="1"/>
</dbReference>
<dbReference type="GO" id="GO:0007131">
    <property type="term" value="P:reciprocal meiotic recombination"/>
    <property type="evidence" value="ECO:0007669"/>
    <property type="project" value="TreeGrafter"/>
</dbReference>
<dbReference type="SUPFAM" id="SSF47794">
    <property type="entry name" value="Rad51 N-terminal domain-like"/>
    <property type="match status" value="1"/>
</dbReference>
<name>A0A178F625_TRIRU</name>
<dbReference type="Gene3D" id="6.10.250.1770">
    <property type="match status" value="1"/>
</dbReference>
<feature type="domain" description="RecA family profile 1" evidence="6">
    <location>
        <begin position="138"/>
        <end position="272"/>
    </location>
</feature>
<dbReference type="InterPro" id="IPR010995">
    <property type="entry name" value="DNA_repair_Rad51/TF_NusA_a-hlx"/>
</dbReference>
<feature type="region of interest" description="Disordered" evidence="5">
    <location>
        <begin position="442"/>
        <end position="474"/>
    </location>
</feature>
<dbReference type="GO" id="GO:0003690">
    <property type="term" value="F:double-stranded DNA binding"/>
    <property type="evidence" value="ECO:0007669"/>
    <property type="project" value="TreeGrafter"/>
</dbReference>
<dbReference type="GO" id="GO:0000794">
    <property type="term" value="C:condensed nuclear chromosome"/>
    <property type="evidence" value="ECO:0007669"/>
    <property type="project" value="TreeGrafter"/>
</dbReference>
<gene>
    <name evidence="8" type="ORF">A7C99_0745</name>
</gene>
<evidence type="ECO:0000259" key="7">
    <source>
        <dbReference type="PROSITE" id="PS50163"/>
    </source>
</evidence>
<dbReference type="InterPro" id="IPR027417">
    <property type="entry name" value="P-loop_NTPase"/>
</dbReference>
<dbReference type="FunFam" id="3.40.50.300:FF:002052">
    <property type="entry name" value="DNA repair protein RAD51 homolog"/>
    <property type="match status" value="1"/>
</dbReference>
<keyword evidence="1 4" id="KW-0547">Nucleotide-binding</keyword>
<dbReference type="VEuPathDB" id="FungiDB:TERG_06032"/>
<dbReference type="CDD" id="cd12950">
    <property type="entry name" value="RRP7_Rrp7p"/>
    <property type="match status" value="1"/>
</dbReference>
<reference evidence="8 9" key="1">
    <citation type="submission" date="2016-05" db="EMBL/GenBank/DDBJ databases">
        <title>Genome sequencing of Trichophyton rubrum CMCC(F)T1i isolated from hair.</title>
        <authorList>
            <person name="Zhan P."/>
            <person name="Tao Y."/>
            <person name="Liu W."/>
        </authorList>
    </citation>
    <scope>NUCLEOTIDE SEQUENCE [LARGE SCALE GENOMIC DNA]</scope>
    <source>
        <strain evidence="9">CMCC(F)T1i</strain>
    </source>
</reference>
<dbReference type="Gene3D" id="1.10.150.20">
    <property type="entry name" value="5' to 3' exonuclease, C-terminal subdomain"/>
    <property type="match status" value="1"/>
</dbReference>
<dbReference type="Pfam" id="PF08423">
    <property type="entry name" value="Rad51"/>
    <property type="match status" value="1"/>
</dbReference>
<feature type="domain" description="RecA family profile 2" evidence="7">
    <location>
        <begin position="279"/>
        <end position="343"/>
    </location>
</feature>
<dbReference type="VEuPathDB" id="FungiDB:TERG_06031"/>
<dbReference type="CDD" id="cd12293">
    <property type="entry name" value="dRRM_Rrp7p"/>
    <property type="match status" value="1"/>
</dbReference>
<dbReference type="InterPro" id="IPR024326">
    <property type="entry name" value="RRP7_C"/>
</dbReference>
<evidence type="ECO:0000256" key="2">
    <source>
        <dbReference type="ARBA" id="ARBA00022840"/>
    </source>
</evidence>
<dbReference type="PROSITE" id="PS51257">
    <property type="entry name" value="PROKAR_LIPOPROTEIN"/>
    <property type="match status" value="1"/>
</dbReference>
<evidence type="ECO:0000313" key="8">
    <source>
        <dbReference type="EMBL" id="OAL67618.1"/>
    </source>
</evidence>
<keyword evidence="3" id="KW-0238">DNA-binding</keyword>
<feature type="region of interest" description="Disordered" evidence="5">
    <location>
        <begin position="752"/>
        <end position="778"/>
    </location>
</feature>
<dbReference type="InterPro" id="IPR020588">
    <property type="entry name" value="RecA_ATP-bd"/>
</dbReference>
<feature type="region of interest" description="Disordered" evidence="5">
    <location>
        <begin position="882"/>
        <end position="917"/>
    </location>
</feature>
<organism evidence="8 9">
    <name type="scientific">Trichophyton rubrum</name>
    <name type="common">Athlete's foot fungus</name>
    <name type="synonym">Epidermophyton rubrum</name>
    <dbReference type="NCBI Taxonomy" id="5551"/>
    <lineage>
        <taxon>Eukaryota</taxon>
        <taxon>Fungi</taxon>
        <taxon>Dikarya</taxon>
        <taxon>Ascomycota</taxon>
        <taxon>Pezizomycotina</taxon>
        <taxon>Eurotiomycetes</taxon>
        <taxon>Eurotiomycetidae</taxon>
        <taxon>Onygenales</taxon>
        <taxon>Arthrodermataceae</taxon>
        <taxon>Trichophyton</taxon>
    </lineage>
</organism>
<dbReference type="SUPFAM" id="SSF52540">
    <property type="entry name" value="P-loop containing nucleoside triphosphate hydrolases"/>
    <property type="match status" value="1"/>
</dbReference>
<evidence type="ECO:0000256" key="1">
    <source>
        <dbReference type="ARBA" id="ARBA00022741"/>
    </source>
</evidence>
<dbReference type="GO" id="GO:0000730">
    <property type="term" value="P:DNA recombinase assembly"/>
    <property type="evidence" value="ECO:0007669"/>
    <property type="project" value="TreeGrafter"/>
</dbReference>
<dbReference type="GO" id="GO:0006312">
    <property type="term" value="P:mitotic recombination"/>
    <property type="evidence" value="ECO:0007669"/>
    <property type="project" value="TreeGrafter"/>
</dbReference>
<dbReference type="GO" id="GO:0140664">
    <property type="term" value="F:ATP-dependent DNA damage sensor activity"/>
    <property type="evidence" value="ECO:0007669"/>
    <property type="project" value="InterPro"/>
</dbReference>
<sequence length="937" mass="104262">MFCSKSMSLQVSSASVSLRGATVSCPGVSMGCRLDILIWVGGDRVAFTPHETNFSGRAPAFLFFLRNIYQKCNSKMPASTASDNGDEDDFIVDIDGIQAHVKISLQSVHGATRKTLLKIKGFSEVKVEKIKEAIQKCQLSHTMSVIAQLPKDMGGAEGKAAYIDTEGTFRPERIAQIAERFGVDPDSALENISYARALNSEHQLELLNTLAKEFASGEYRLLIIDSIMNCFRVDYCGRGELADRQQKLNQFLMKLAHMAEEFNVCVLMTNQVQSDPGASALFAGADGRKPVGGHILAHASTTRVLLRKGRGDERVAKIQDSPDCPEREATYVITNGGINDPEKSGIHRVKLPIKTVDEMVTSVGGYSVLPVLLPNSNSKGESEATHYLYVQAHAPRLPDADSGRSLFVVNVPVTSTERHFRHFFGTQLGSGRVERVQFQHDEASRRLGSKESSTSTSTGVTTNKKRKRGEEESVEEYASRLSTIKLPGAWDRPLRPSGSHAVVTFVDRPSMEASLKAINKREKSSKTTIIWGHHLEEATAEDDTSNNNSKSNKKGLCPLGSARYHRHAQLRYPSRSELLKSVNEYMSVLSKLEEAREREARRRGNVVGEDGFITVTRGPKRAVDAGREEEMRELVARQREKSKGLEDFYRFQMREKRKERQGELLRRFEEDKRRVEEMKRRRGRVIVSIRPVYVHVNGYVLRLDRCVHLLTAASLKSDQRQHPVRPGSSKEANLLAWVEAAVLRINRRHAKKFSGMQTDPARERGREAAENDSDGENVPGYESFGEVAADIERVLDVLWVSNTPSIQVPYMITLAGLVDSYLRDFSWQARCTFALLDKLDAMLAALLAADEGEGGRKRVSLTERVRVKSLVEGTRVTVFDVRDEAAEADDDGDGDGDGDDEEEDFATAVSAPGDEEQAVGRWAMAAARVYERSLSHL</sequence>
<dbReference type="Pfam" id="PF17110">
    <property type="entry name" value="TFB6"/>
    <property type="match status" value="1"/>
</dbReference>
<feature type="compositionally biased region" description="Basic and acidic residues" evidence="5">
    <location>
        <begin position="760"/>
        <end position="769"/>
    </location>
</feature>
<evidence type="ECO:0000313" key="9">
    <source>
        <dbReference type="Proteomes" id="UP000243015"/>
    </source>
</evidence>
<comment type="similarity">
    <text evidence="4">Belongs to the RecA family.</text>
</comment>
<dbReference type="Pfam" id="PF17799">
    <property type="entry name" value="RRM_Rrp7"/>
    <property type="match status" value="1"/>
</dbReference>
<dbReference type="Pfam" id="PF12923">
    <property type="entry name" value="RRP7"/>
    <property type="match status" value="1"/>
</dbReference>
<dbReference type="GO" id="GO:0070192">
    <property type="term" value="P:chromosome organization involved in meiotic cell cycle"/>
    <property type="evidence" value="ECO:0007669"/>
    <property type="project" value="TreeGrafter"/>
</dbReference>
<dbReference type="AlphaFoldDB" id="A0A178F625"/>
<keyword evidence="2 4" id="KW-0067">ATP-binding</keyword>
<evidence type="ECO:0000259" key="6">
    <source>
        <dbReference type="PROSITE" id="PS50162"/>
    </source>
</evidence>
<dbReference type="PANTHER" id="PTHR22942:SF30">
    <property type="entry name" value="MEIOTIC RECOMBINATION PROTEIN DMC1_LIM15 HOMOLOG"/>
    <property type="match status" value="1"/>
</dbReference>
<dbReference type="EMBL" id="LHPM01000009">
    <property type="protein sequence ID" value="OAL67618.1"/>
    <property type="molecule type" value="Genomic_DNA"/>
</dbReference>
<dbReference type="GO" id="GO:0005524">
    <property type="term" value="F:ATP binding"/>
    <property type="evidence" value="ECO:0007669"/>
    <property type="project" value="UniProtKB-KW"/>
</dbReference>
<dbReference type="InterPro" id="IPR020587">
    <property type="entry name" value="RecA_monomer-monomer_interface"/>
</dbReference>
<evidence type="ECO:0000256" key="5">
    <source>
        <dbReference type="SAM" id="MobiDB-lite"/>
    </source>
</evidence>
<accession>A0A178F625</accession>
<protein>
    <submittedName>
        <fullName evidence="8">Meiotic recombination protein DMC1</fullName>
    </submittedName>
</protein>
<evidence type="ECO:0000256" key="3">
    <source>
        <dbReference type="ARBA" id="ARBA00023125"/>
    </source>
</evidence>
<dbReference type="PANTHER" id="PTHR22942">
    <property type="entry name" value="RECA/RAD51/RADA DNA STRAND-PAIRING FAMILY MEMBER"/>
    <property type="match status" value="1"/>
</dbReference>